<dbReference type="SMART" id="SM00494">
    <property type="entry name" value="ChtBD2"/>
    <property type="match status" value="2"/>
</dbReference>
<dbReference type="EMBL" id="JAIWYP010000001">
    <property type="protein sequence ID" value="KAH3881061.1"/>
    <property type="molecule type" value="Genomic_DNA"/>
</dbReference>
<evidence type="ECO:0000313" key="4">
    <source>
        <dbReference type="Proteomes" id="UP000828390"/>
    </source>
</evidence>
<reference evidence="3" key="2">
    <citation type="submission" date="2020-11" db="EMBL/GenBank/DDBJ databases">
        <authorList>
            <person name="McCartney M.A."/>
            <person name="Auch B."/>
            <person name="Kono T."/>
            <person name="Mallez S."/>
            <person name="Becker A."/>
            <person name="Gohl D.M."/>
            <person name="Silverstein K.A.T."/>
            <person name="Koren S."/>
            <person name="Bechman K.B."/>
            <person name="Herman A."/>
            <person name="Abrahante J.E."/>
            <person name="Garbe J."/>
        </authorList>
    </citation>
    <scope>NUCLEOTIDE SEQUENCE</scope>
    <source>
        <strain evidence="3">Duluth1</strain>
        <tissue evidence="3">Whole animal</tissue>
    </source>
</reference>
<dbReference type="InterPro" id="IPR002557">
    <property type="entry name" value="Chitin-bd_dom"/>
</dbReference>
<dbReference type="Pfam" id="PF01607">
    <property type="entry name" value="CBM_14"/>
    <property type="match status" value="2"/>
</dbReference>
<reference evidence="3" key="1">
    <citation type="journal article" date="2019" name="bioRxiv">
        <title>The Genome of the Zebra Mussel, Dreissena polymorpha: A Resource for Invasive Species Research.</title>
        <authorList>
            <person name="McCartney M.A."/>
            <person name="Auch B."/>
            <person name="Kono T."/>
            <person name="Mallez S."/>
            <person name="Zhang Y."/>
            <person name="Obille A."/>
            <person name="Becker A."/>
            <person name="Abrahante J.E."/>
            <person name="Garbe J."/>
            <person name="Badalamenti J.P."/>
            <person name="Herman A."/>
            <person name="Mangelson H."/>
            <person name="Liachko I."/>
            <person name="Sullivan S."/>
            <person name="Sone E.D."/>
            <person name="Koren S."/>
            <person name="Silverstein K.A.T."/>
            <person name="Beckman K.B."/>
            <person name="Gohl D.M."/>
        </authorList>
    </citation>
    <scope>NUCLEOTIDE SEQUENCE</scope>
    <source>
        <strain evidence="3">Duluth1</strain>
        <tissue evidence="3">Whole animal</tissue>
    </source>
</reference>
<evidence type="ECO:0000256" key="1">
    <source>
        <dbReference type="SAM" id="SignalP"/>
    </source>
</evidence>
<dbReference type="PROSITE" id="PS50940">
    <property type="entry name" value="CHIT_BIND_II"/>
    <property type="match status" value="1"/>
</dbReference>
<evidence type="ECO:0000313" key="3">
    <source>
        <dbReference type="EMBL" id="KAH3881061.1"/>
    </source>
</evidence>
<keyword evidence="4" id="KW-1185">Reference proteome</keyword>
<dbReference type="GO" id="GO:0008061">
    <property type="term" value="F:chitin binding"/>
    <property type="evidence" value="ECO:0007669"/>
    <property type="project" value="InterPro"/>
</dbReference>
<name>A0A9D4MRB4_DREPO</name>
<dbReference type="Gene3D" id="2.170.140.10">
    <property type="entry name" value="Chitin binding domain"/>
    <property type="match status" value="2"/>
</dbReference>
<keyword evidence="1" id="KW-0732">Signal</keyword>
<feature type="signal peptide" evidence="1">
    <location>
        <begin position="1"/>
        <end position="22"/>
    </location>
</feature>
<accession>A0A9D4MRB4</accession>
<organism evidence="3 4">
    <name type="scientific">Dreissena polymorpha</name>
    <name type="common">Zebra mussel</name>
    <name type="synonym">Mytilus polymorpha</name>
    <dbReference type="NCBI Taxonomy" id="45954"/>
    <lineage>
        <taxon>Eukaryota</taxon>
        <taxon>Metazoa</taxon>
        <taxon>Spiralia</taxon>
        <taxon>Lophotrochozoa</taxon>
        <taxon>Mollusca</taxon>
        <taxon>Bivalvia</taxon>
        <taxon>Autobranchia</taxon>
        <taxon>Heteroconchia</taxon>
        <taxon>Euheterodonta</taxon>
        <taxon>Imparidentia</taxon>
        <taxon>Neoheterodontei</taxon>
        <taxon>Myida</taxon>
        <taxon>Dreissenoidea</taxon>
        <taxon>Dreissenidae</taxon>
        <taxon>Dreissena</taxon>
    </lineage>
</organism>
<gene>
    <name evidence="3" type="ORF">DPMN_004985</name>
</gene>
<dbReference type="GO" id="GO:0005576">
    <property type="term" value="C:extracellular region"/>
    <property type="evidence" value="ECO:0007669"/>
    <property type="project" value="InterPro"/>
</dbReference>
<sequence>MLSFAFTLTFVLIVVHPDRGAAKPTMVDICAGCSMKNGVGYMRHTDCNKFVHCYEDGDSKVIGVVQECGPRMAWDQDLLTCVASSTCASSFGICASAKDGATFPDPVNCRSYWNCWNGYPTKHCCPDGQYYKENTGSTLDSYNKCDGWCSVYQWPTTK</sequence>
<dbReference type="Proteomes" id="UP000828390">
    <property type="component" value="Unassembled WGS sequence"/>
</dbReference>
<comment type="caution">
    <text evidence="3">The sequence shown here is derived from an EMBL/GenBank/DDBJ whole genome shotgun (WGS) entry which is preliminary data.</text>
</comment>
<dbReference type="AlphaFoldDB" id="A0A9D4MRB4"/>
<feature type="chain" id="PRO_5039526858" description="Chitin-binding type-2 domain-containing protein" evidence="1">
    <location>
        <begin position="23"/>
        <end position="158"/>
    </location>
</feature>
<dbReference type="InterPro" id="IPR036508">
    <property type="entry name" value="Chitin-bd_dom_sf"/>
</dbReference>
<evidence type="ECO:0000259" key="2">
    <source>
        <dbReference type="PROSITE" id="PS50940"/>
    </source>
</evidence>
<dbReference type="SUPFAM" id="SSF57625">
    <property type="entry name" value="Invertebrate chitin-binding proteins"/>
    <property type="match status" value="2"/>
</dbReference>
<protein>
    <recommendedName>
        <fullName evidence="2">Chitin-binding type-2 domain-containing protein</fullName>
    </recommendedName>
</protein>
<feature type="domain" description="Chitin-binding type-2" evidence="2">
    <location>
        <begin position="91"/>
        <end position="147"/>
    </location>
</feature>
<proteinExistence type="predicted"/>